<reference evidence="3" key="1">
    <citation type="submission" date="2023-07" db="EMBL/GenBank/DDBJ databases">
        <title>The genome sequence of Rhodocytophaga aerolata KACC 12507.</title>
        <authorList>
            <person name="Zhang X."/>
        </authorList>
    </citation>
    <scope>NUCLEOTIDE SEQUENCE</scope>
    <source>
        <strain evidence="3">KACC 12507</strain>
    </source>
</reference>
<comment type="caution">
    <text evidence="3">The sequence shown here is derived from an EMBL/GenBank/DDBJ whole genome shotgun (WGS) entry which is preliminary data.</text>
</comment>
<accession>A0ABT8RED4</accession>
<dbReference type="SUPFAM" id="SSF69318">
    <property type="entry name" value="Integrin alpha N-terminal domain"/>
    <property type="match status" value="3"/>
</dbReference>
<evidence type="ECO:0000256" key="1">
    <source>
        <dbReference type="ARBA" id="ARBA00022729"/>
    </source>
</evidence>
<keyword evidence="4" id="KW-1185">Reference proteome</keyword>
<keyword evidence="1" id="KW-0732">Signal</keyword>
<evidence type="ECO:0000313" key="4">
    <source>
        <dbReference type="Proteomes" id="UP001168528"/>
    </source>
</evidence>
<dbReference type="InterPro" id="IPR028994">
    <property type="entry name" value="Integrin_alpha_N"/>
</dbReference>
<dbReference type="InterPro" id="IPR027039">
    <property type="entry name" value="Crtac1"/>
</dbReference>
<dbReference type="PANTHER" id="PTHR16026:SF0">
    <property type="entry name" value="CARTILAGE ACIDIC PROTEIN 1"/>
    <property type="match status" value="1"/>
</dbReference>
<gene>
    <name evidence="3" type="ORF">Q0590_29675</name>
</gene>
<dbReference type="EMBL" id="JAUKPO010000031">
    <property type="protein sequence ID" value="MDO1450482.1"/>
    <property type="molecule type" value="Genomic_DNA"/>
</dbReference>
<dbReference type="Pfam" id="PF13517">
    <property type="entry name" value="FG-GAP_3"/>
    <property type="match status" value="5"/>
</dbReference>
<dbReference type="PANTHER" id="PTHR16026">
    <property type="entry name" value="CARTILAGE ACIDIC PROTEIN 1"/>
    <property type="match status" value="1"/>
</dbReference>
<feature type="domain" description="ASPIC/UnbV" evidence="2">
    <location>
        <begin position="544"/>
        <end position="610"/>
    </location>
</feature>
<evidence type="ECO:0000259" key="2">
    <source>
        <dbReference type="Pfam" id="PF07593"/>
    </source>
</evidence>
<evidence type="ECO:0000313" key="3">
    <source>
        <dbReference type="EMBL" id="MDO1450482.1"/>
    </source>
</evidence>
<sequence length="1209" mass="133232">MKILSTTLGLVFLLCCCTKKKEPLFQRLSPQETGISFTNSLIENDTFNVLEFTYFYNGGGVGIGDINNDGLSDIYFTANMTSSKLYLNKGNWKFEDITDVAGVTTDRWARGVSMVDINADGLLDIYVSVSGTTRATDQTNLLFINQGNNAEGKPMFKEQAKAYGLADTAHTTQTAFLDYDLDGDLDAYLLTNAIESFSPNTIRPKKVNGEGLSTDRLYKNEGKGSDGHPLFTDVSKEAGISIEGYGLGIVVNDINADGWPDIYCANDFVSNDLIWINNRNGTFTNQAATLLKHQSYNGMGVDIADFNNDAFVDIVVLDMLPEDNKRQKTMSGGMKYDKFQAELKADYEPQFMRNTLQLNNGNRPRTNADTSSASNMPVFSEIGQLSGISKTDWSWSALFADFDNDGYRDLFVTNGYGKDVTDLDFVLYQSQQAMIYQGRENIRARQREIAKKQPGAKVHNYLFQNKGDLTFRDQSTEWGVTLPTFSNGAAYADLDNDGDLDLVVNNINDPADIYRNTTVENSTNQSSNHYLRIQFKGPQNNAAGLGAKVNLSYQGKKQFHEHTPYRGFQSTIENAVHFGLGSIAVIDSVEITWPDGSYQLLRQVKTDQVLRVDHKNAKDKPVASASTTVTLFEEAPEAFGIAYTHQENEFIDFKRQPLLPQKYSRNGPGIAVGDINGDGLEDFFVGGASASAGKVFLQSTSSANEPSFISYAVDKDGKPEEDMGTLLFDADNDQDLDLYIVSGGNEFPSRSPHYQDRLYLNDGKGNFTKDSLALPAITSSGSCVVAADYDRDGDLDLFVGGRISPNAYPFVPQSYLLQNDTDTRTRKVHFTDVTDKVCASLTSIGMVTAALWTDFNTDGQIDLIVAGEWMPISFFQNQGGKLTDVTATTGLAHTSGWWNSLAAGDFDNDGDTDYIAGNLGLNSKYKSSPEEPVCVYADDFDKNGTLDPILCYYLPGEEGGERAAYPTHSRDVLIDQINSMRRRYPKYAEYALTKAEHLLPEEELKNAYVVKSETFHSSYLENLGGGKFTIKPLPTQVQVAPLFGMSTGDYNEDGNLDLLVTGNSYATEVVAGQYDALMGLLLQGDGKGNFTPITASRSGFFVEGDAKGMAQLPLGNGNILVLSAQNSGRLKSHILRQIEINRSPSRTITLAPLDAYIEFTLANGKKQRHEGYYGSTYLSHSSRMLSVPDQVKEVTITDYAGKKRKIKFN</sequence>
<proteinExistence type="predicted"/>
<dbReference type="RefSeq" id="WP_302041283.1">
    <property type="nucleotide sequence ID" value="NZ_JAUKPO010000031.1"/>
</dbReference>
<dbReference type="Pfam" id="PF07593">
    <property type="entry name" value="UnbV_ASPIC"/>
    <property type="match status" value="1"/>
</dbReference>
<dbReference type="InterPro" id="IPR011519">
    <property type="entry name" value="UnbV_ASPIC"/>
</dbReference>
<protein>
    <submittedName>
        <fullName evidence="3">FG-GAP-like repeat-containing protein</fullName>
    </submittedName>
</protein>
<dbReference type="Proteomes" id="UP001168528">
    <property type="component" value="Unassembled WGS sequence"/>
</dbReference>
<organism evidence="3 4">
    <name type="scientific">Rhodocytophaga aerolata</name>
    <dbReference type="NCBI Taxonomy" id="455078"/>
    <lineage>
        <taxon>Bacteria</taxon>
        <taxon>Pseudomonadati</taxon>
        <taxon>Bacteroidota</taxon>
        <taxon>Cytophagia</taxon>
        <taxon>Cytophagales</taxon>
        <taxon>Rhodocytophagaceae</taxon>
        <taxon>Rhodocytophaga</taxon>
    </lineage>
</organism>
<name>A0ABT8RED4_9BACT</name>
<dbReference type="Gene3D" id="2.130.10.130">
    <property type="entry name" value="Integrin alpha, N-terminal"/>
    <property type="match status" value="3"/>
</dbReference>
<dbReference type="InterPro" id="IPR013517">
    <property type="entry name" value="FG-GAP"/>
</dbReference>